<comment type="caution">
    <text evidence="2">The sequence shown here is derived from an EMBL/GenBank/DDBJ whole genome shotgun (WGS) entry which is preliminary data.</text>
</comment>
<dbReference type="EMBL" id="VDEP01000207">
    <property type="protein sequence ID" value="KAA1123586.1"/>
    <property type="molecule type" value="Genomic_DNA"/>
</dbReference>
<reference evidence="2 3" key="1">
    <citation type="submission" date="2019-05" db="EMBL/GenBank/DDBJ databases">
        <title>Emergence of the Ug99 lineage of the wheat stem rust pathogen through somatic hybridization.</title>
        <authorList>
            <person name="Li F."/>
            <person name="Upadhyaya N.M."/>
            <person name="Sperschneider J."/>
            <person name="Matny O."/>
            <person name="Nguyen-Phuc H."/>
            <person name="Mago R."/>
            <person name="Raley C."/>
            <person name="Miller M.E."/>
            <person name="Silverstein K.A.T."/>
            <person name="Henningsen E."/>
            <person name="Hirsch C.D."/>
            <person name="Visser B."/>
            <person name="Pretorius Z.A."/>
            <person name="Steffenson B.J."/>
            <person name="Schwessinger B."/>
            <person name="Dodds P.N."/>
            <person name="Figueroa M."/>
        </authorList>
    </citation>
    <scope>NUCLEOTIDE SEQUENCE [LARGE SCALE GENOMIC DNA]</scope>
    <source>
        <strain evidence="2 3">Ug99</strain>
    </source>
</reference>
<evidence type="ECO:0000313" key="2">
    <source>
        <dbReference type="EMBL" id="KAA1123586.1"/>
    </source>
</evidence>
<feature type="compositionally biased region" description="Pro residues" evidence="1">
    <location>
        <begin position="1"/>
        <end position="12"/>
    </location>
</feature>
<evidence type="ECO:0000256" key="1">
    <source>
        <dbReference type="SAM" id="MobiDB-lite"/>
    </source>
</evidence>
<sequence>MPPNTYRPPPSSPTITVTSQSKKKKPAVLWDKDGSPDGLSSIQILYIGLPSTPTIIDGKAIPRVAQPKWLWPSWPRVA</sequence>
<evidence type="ECO:0000313" key="3">
    <source>
        <dbReference type="Proteomes" id="UP000325313"/>
    </source>
</evidence>
<protein>
    <submittedName>
        <fullName evidence="2">Uncharacterized protein</fullName>
    </submittedName>
</protein>
<gene>
    <name evidence="2" type="ORF">PGTUg99_017877</name>
</gene>
<dbReference type="AlphaFoldDB" id="A0A5B0RCT4"/>
<dbReference type="Proteomes" id="UP000325313">
    <property type="component" value="Unassembled WGS sequence"/>
</dbReference>
<feature type="region of interest" description="Disordered" evidence="1">
    <location>
        <begin position="1"/>
        <end position="32"/>
    </location>
</feature>
<organism evidence="2 3">
    <name type="scientific">Puccinia graminis f. sp. tritici</name>
    <dbReference type="NCBI Taxonomy" id="56615"/>
    <lineage>
        <taxon>Eukaryota</taxon>
        <taxon>Fungi</taxon>
        <taxon>Dikarya</taxon>
        <taxon>Basidiomycota</taxon>
        <taxon>Pucciniomycotina</taxon>
        <taxon>Pucciniomycetes</taxon>
        <taxon>Pucciniales</taxon>
        <taxon>Pucciniaceae</taxon>
        <taxon>Puccinia</taxon>
    </lineage>
</organism>
<name>A0A5B0RCT4_PUCGR</name>
<accession>A0A5B0RCT4</accession>
<proteinExistence type="predicted"/>